<keyword evidence="3" id="KW-1185">Reference proteome</keyword>
<dbReference type="EMBL" id="LFZO01000303">
    <property type="protein sequence ID" value="KXT09828.1"/>
    <property type="molecule type" value="Genomic_DNA"/>
</dbReference>
<accession>A0A139I572</accession>
<dbReference type="Proteomes" id="UP000073492">
    <property type="component" value="Unassembled WGS sequence"/>
</dbReference>
<organism evidence="2 3">
    <name type="scientific">Pseudocercospora musae</name>
    <dbReference type="NCBI Taxonomy" id="113226"/>
    <lineage>
        <taxon>Eukaryota</taxon>
        <taxon>Fungi</taxon>
        <taxon>Dikarya</taxon>
        <taxon>Ascomycota</taxon>
        <taxon>Pezizomycotina</taxon>
        <taxon>Dothideomycetes</taxon>
        <taxon>Dothideomycetidae</taxon>
        <taxon>Mycosphaerellales</taxon>
        <taxon>Mycosphaerellaceae</taxon>
        <taxon>Pseudocercospora</taxon>
    </lineage>
</organism>
<gene>
    <name evidence="2" type="ORF">AC579_9305</name>
</gene>
<name>A0A139I572_9PEZI</name>
<evidence type="ECO:0000256" key="1">
    <source>
        <dbReference type="SAM" id="MobiDB-lite"/>
    </source>
</evidence>
<sequence length="104" mass="11595">MQPDTKAKPLQSRDSQTHLEDEQREQVRLPLVSEPQLQHSGPGQNHRAANLTVSEGTLAMMIDDDDDNDDDDDDAKKLKGALKSGIIPALTAPWHWKRDMPSAK</sequence>
<evidence type="ECO:0000313" key="3">
    <source>
        <dbReference type="Proteomes" id="UP000073492"/>
    </source>
</evidence>
<feature type="region of interest" description="Disordered" evidence="1">
    <location>
        <begin position="1"/>
        <end position="49"/>
    </location>
</feature>
<proteinExistence type="predicted"/>
<comment type="caution">
    <text evidence="2">The sequence shown here is derived from an EMBL/GenBank/DDBJ whole genome shotgun (WGS) entry which is preliminary data.</text>
</comment>
<dbReference type="AlphaFoldDB" id="A0A139I572"/>
<reference evidence="2 3" key="1">
    <citation type="submission" date="2015-07" db="EMBL/GenBank/DDBJ databases">
        <title>Comparative genomics of the Sigatoka disease complex on banana suggests a link between parallel evolutionary changes in Pseudocercospora fijiensis and Pseudocercospora eumusae and increased virulence on the banana host.</title>
        <authorList>
            <person name="Chang T.-C."/>
            <person name="Salvucci A."/>
            <person name="Crous P.W."/>
            <person name="Stergiopoulos I."/>
        </authorList>
    </citation>
    <scope>NUCLEOTIDE SEQUENCE [LARGE SCALE GENOMIC DNA]</scope>
    <source>
        <strain evidence="2 3">CBS 116634</strain>
    </source>
</reference>
<protein>
    <submittedName>
        <fullName evidence="2">Uncharacterized protein</fullName>
    </submittedName>
</protein>
<feature type="compositionally biased region" description="Basic and acidic residues" evidence="1">
    <location>
        <begin position="15"/>
        <end position="27"/>
    </location>
</feature>
<evidence type="ECO:0000313" key="2">
    <source>
        <dbReference type="EMBL" id="KXT09828.1"/>
    </source>
</evidence>